<dbReference type="EMBL" id="CP031165">
    <property type="protein sequence ID" value="AXV05654.1"/>
    <property type="molecule type" value="Genomic_DNA"/>
</dbReference>
<sequence>MRITATLPRVRRATLLVVLALACVFASVPTAMAGQGAPPTTDLTGYIDDTPPPAQFAQGGCTPAGGSAIADPDLPSGDFVLVGGGWGHGAGMSQYGAQGAGLLGCTATQILTTYFPGTSITTVPQPDLVVIGLGTAMPKATYTAEVGTIPYRLCHYQSGECTDLPTSQPQGSTWRVDVTPDATYRITDTGSGAVVWEGGDKEWNLRTVLSPDPSVNRRVHVAEVGHTYRWGTLQLDSVLTGASEAYLTLEFTDMDLYLRGLAEVPISWPDATLQAQVISGRSYALARIQALGIRTDCRCHLYSTPRDQNYEGWDLESADSQGKWVNAVNATSGQILTHNGSIAETFYSSSHGGHSESSRFVFGGELPYVQPVDDSRWDLASSNPLRRWTAAFTAAELGSRAGVGTATSMRLLDPRGAAGRIGSPSRGYGGVEVTGTGGTVVLSGDQLKSRLGLRSTLVDVRSQPGGPDPQPTATPAPTPTSEPPPAAAPDSIARVAASDRIGTAVQVSAFGWNAASDVVIAASDRFPDALAGVALAASLEAPLLLTSTAELSPATAEEIRRLGATTAWLLGGTSALSTAVRGDLADMGLTTRRLAGDNRSETAAAIAGAAVGTADEVTLVPASDWPDAVSASSLAALVNGPPTLLAGRDQLDDATIEALEDLGARTVTIIGGTAVIAPSVVSQLEGLGYEVRRLAGSNRFGTSTAVAEEALSQRTGDVTLVIASASGFADALPAGALAARRSGVLVLAPRDSMADAPDIASFVEARVGRVADGVVVGGTGAISTTVETQLEQALARR</sequence>
<dbReference type="PROSITE" id="PS51257">
    <property type="entry name" value="PROKAR_LIPOPROTEIN"/>
    <property type="match status" value="1"/>
</dbReference>
<dbReference type="PANTHER" id="PTHR30032:SF8">
    <property type="entry name" value="GERMINATION-SPECIFIC N-ACETYLMURAMOYL-L-ALANINE AMIDASE"/>
    <property type="match status" value="1"/>
</dbReference>
<keyword evidence="2" id="KW-0732">Signal</keyword>
<evidence type="ECO:0000313" key="5">
    <source>
        <dbReference type="Proteomes" id="UP000264006"/>
    </source>
</evidence>
<protein>
    <submittedName>
        <fullName evidence="4">N-acetylmuramoyl-L-alanine amidase</fullName>
    </submittedName>
</protein>
<evidence type="ECO:0000313" key="4">
    <source>
        <dbReference type="EMBL" id="AXV05654.1"/>
    </source>
</evidence>
<evidence type="ECO:0000259" key="3">
    <source>
        <dbReference type="Pfam" id="PF08486"/>
    </source>
</evidence>
<feature type="signal peptide" evidence="2">
    <location>
        <begin position="1"/>
        <end position="33"/>
    </location>
</feature>
<keyword evidence="5" id="KW-1185">Reference proteome</keyword>
<organism evidence="4 5">
    <name type="scientific">Euzebya pacifica</name>
    <dbReference type="NCBI Taxonomy" id="1608957"/>
    <lineage>
        <taxon>Bacteria</taxon>
        <taxon>Bacillati</taxon>
        <taxon>Actinomycetota</taxon>
        <taxon>Nitriliruptoria</taxon>
        <taxon>Euzebyales</taxon>
    </lineage>
</organism>
<evidence type="ECO:0000256" key="2">
    <source>
        <dbReference type="SAM" id="SignalP"/>
    </source>
</evidence>
<dbReference type="Pfam" id="PF04122">
    <property type="entry name" value="CW_binding_2"/>
    <property type="match status" value="3"/>
</dbReference>
<gene>
    <name evidence="4" type="ORF">DVS28_a0953</name>
</gene>
<dbReference type="RefSeq" id="WP_114590430.1">
    <property type="nucleotide sequence ID" value="NZ_CP031165.1"/>
</dbReference>
<evidence type="ECO:0000256" key="1">
    <source>
        <dbReference type="SAM" id="MobiDB-lite"/>
    </source>
</evidence>
<dbReference type="InterPro" id="IPR051922">
    <property type="entry name" value="Bact_Sporulation_Assoc"/>
</dbReference>
<dbReference type="InterPro" id="IPR013693">
    <property type="entry name" value="SpoIID/LytB_N"/>
</dbReference>
<feature type="region of interest" description="Disordered" evidence="1">
    <location>
        <begin position="459"/>
        <end position="489"/>
    </location>
</feature>
<dbReference type="InterPro" id="IPR013486">
    <property type="entry name" value="SpoIID/LytB"/>
</dbReference>
<dbReference type="PANTHER" id="PTHR30032">
    <property type="entry name" value="N-ACETYLMURAMOYL-L-ALANINE AMIDASE-RELATED"/>
    <property type="match status" value="1"/>
</dbReference>
<dbReference type="Proteomes" id="UP000264006">
    <property type="component" value="Chromosome"/>
</dbReference>
<feature type="chain" id="PRO_5016649608" evidence="2">
    <location>
        <begin position="34"/>
        <end position="797"/>
    </location>
</feature>
<dbReference type="Pfam" id="PF08486">
    <property type="entry name" value="SpoIID"/>
    <property type="match status" value="1"/>
</dbReference>
<proteinExistence type="predicted"/>
<dbReference type="GO" id="GO:0030435">
    <property type="term" value="P:sporulation resulting in formation of a cellular spore"/>
    <property type="evidence" value="ECO:0007669"/>
    <property type="project" value="InterPro"/>
</dbReference>
<feature type="domain" description="Sporulation stage II protein D amidase enhancer LytB N-terminal" evidence="3">
    <location>
        <begin position="252"/>
        <end position="338"/>
    </location>
</feature>
<dbReference type="KEGG" id="euz:DVS28_a0953"/>
<feature type="compositionally biased region" description="Pro residues" evidence="1">
    <location>
        <begin position="466"/>
        <end position="487"/>
    </location>
</feature>
<dbReference type="OrthoDB" id="9773852at2"/>
<dbReference type="AlphaFoldDB" id="A0A346XTV7"/>
<reference evidence="4 5" key="1">
    <citation type="submission" date="2018-09" db="EMBL/GenBank/DDBJ databases">
        <title>Complete genome sequence of Euzebya sp. DY32-46 isolated from seawater of Pacific Ocean.</title>
        <authorList>
            <person name="Xu L."/>
            <person name="Wu Y.-H."/>
            <person name="Xu X.-W."/>
        </authorList>
    </citation>
    <scope>NUCLEOTIDE SEQUENCE [LARGE SCALE GENOMIC DNA]</scope>
    <source>
        <strain evidence="4 5">DY32-46</strain>
    </source>
</reference>
<dbReference type="InterPro" id="IPR007253">
    <property type="entry name" value="Cell_wall-bd_2"/>
</dbReference>
<dbReference type="Gene3D" id="3.40.50.12090">
    <property type="match status" value="2"/>
</dbReference>
<dbReference type="NCBIfam" id="TIGR02669">
    <property type="entry name" value="SpoIID_LytB"/>
    <property type="match status" value="1"/>
</dbReference>
<accession>A0A346XTV7</accession>
<name>A0A346XTV7_9ACTN</name>